<reference evidence="1 2" key="1">
    <citation type="submission" date="2020-04" db="EMBL/GenBank/DDBJ databases">
        <title>Ralstonia insidiosa genome sequencing and assembly.</title>
        <authorList>
            <person name="Martins R.C.R."/>
            <person name="Perdigao-Neto L.V."/>
            <person name="Levin A.S.S."/>
            <person name="Costa S.F."/>
        </authorList>
    </citation>
    <scope>NUCLEOTIDE SEQUENCE [LARGE SCALE GENOMIC DNA]</scope>
    <source>
        <strain evidence="1 2">5047</strain>
    </source>
</reference>
<name>A0A848P8F0_9RALS</name>
<evidence type="ECO:0000313" key="1">
    <source>
        <dbReference type="EMBL" id="NMV39848.1"/>
    </source>
</evidence>
<dbReference type="RefSeq" id="WP_169340800.1">
    <property type="nucleotide sequence ID" value="NZ_JABBZM010000017.1"/>
</dbReference>
<evidence type="ECO:0000313" key="2">
    <source>
        <dbReference type="Proteomes" id="UP000575469"/>
    </source>
</evidence>
<dbReference type="AlphaFoldDB" id="A0A848P8F0"/>
<protein>
    <submittedName>
        <fullName evidence="1">Uncharacterized protein</fullName>
    </submittedName>
</protein>
<dbReference type="EMBL" id="JABBZM010000017">
    <property type="protein sequence ID" value="NMV39848.1"/>
    <property type="molecule type" value="Genomic_DNA"/>
</dbReference>
<organism evidence="1 2">
    <name type="scientific">Ralstonia insidiosa</name>
    <dbReference type="NCBI Taxonomy" id="190721"/>
    <lineage>
        <taxon>Bacteria</taxon>
        <taxon>Pseudomonadati</taxon>
        <taxon>Pseudomonadota</taxon>
        <taxon>Betaproteobacteria</taxon>
        <taxon>Burkholderiales</taxon>
        <taxon>Burkholderiaceae</taxon>
        <taxon>Ralstonia</taxon>
    </lineage>
</organism>
<dbReference type="Proteomes" id="UP000575469">
    <property type="component" value="Unassembled WGS sequence"/>
</dbReference>
<comment type="caution">
    <text evidence="1">The sequence shown here is derived from an EMBL/GenBank/DDBJ whole genome shotgun (WGS) entry which is preliminary data.</text>
</comment>
<gene>
    <name evidence="1" type="ORF">HGR00_18215</name>
</gene>
<accession>A0A848P8F0</accession>
<proteinExistence type="predicted"/>
<sequence length="149" mass="16853">MATILPPFFGYEPPPSAELREHARLLYTRRHEAAVVPFVDVGTDAWRPAMQDCHGNCEAWCEMHPDYQVVRGWLCMPLDGLAYCRFLAHSVVRQPDGALIDITPRAPMRRPAPYPFLATIVSANDYEALVVDLYAASETGYLDWHHAQV</sequence>